<gene>
    <name evidence="1" type="ORF">Ari01nite_27000</name>
</gene>
<name>A0A919JUV1_9ACTN</name>
<dbReference type="RefSeq" id="WP_203781537.1">
    <property type="nucleotide sequence ID" value="NZ_BOMV01000026.1"/>
</dbReference>
<dbReference type="EMBL" id="BOMV01000026">
    <property type="protein sequence ID" value="GIE95235.1"/>
    <property type="molecule type" value="Genomic_DNA"/>
</dbReference>
<keyword evidence="2" id="KW-1185">Reference proteome</keyword>
<evidence type="ECO:0000313" key="1">
    <source>
        <dbReference type="EMBL" id="GIE95235.1"/>
    </source>
</evidence>
<accession>A0A919JUV1</accession>
<dbReference type="AlphaFoldDB" id="A0A919JUV1"/>
<dbReference type="Proteomes" id="UP000636960">
    <property type="component" value="Unassembled WGS sequence"/>
</dbReference>
<comment type="caution">
    <text evidence="1">The sequence shown here is derived from an EMBL/GenBank/DDBJ whole genome shotgun (WGS) entry which is preliminary data.</text>
</comment>
<evidence type="ECO:0000313" key="2">
    <source>
        <dbReference type="Proteomes" id="UP000636960"/>
    </source>
</evidence>
<protein>
    <submittedName>
        <fullName evidence="1">Uncharacterized protein</fullName>
    </submittedName>
</protein>
<proteinExistence type="predicted"/>
<reference evidence="1" key="1">
    <citation type="submission" date="2021-01" db="EMBL/GenBank/DDBJ databases">
        <title>Whole genome shotgun sequence of Actinoplanes rishiriensis NBRC 108556.</title>
        <authorList>
            <person name="Komaki H."/>
            <person name="Tamura T."/>
        </authorList>
    </citation>
    <scope>NUCLEOTIDE SEQUENCE</scope>
    <source>
        <strain evidence="1">NBRC 108556</strain>
    </source>
</reference>
<organism evidence="1 2">
    <name type="scientific">Paractinoplanes rishiriensis</name>
    <dbReference type="NCBI Taxonomy" id="1050105"/>
    <lineage>
        <taxon>Bacteria</taxon>
        <taxon>Bacillati</taxon>
        <taxon>Actinomycetota</taxon>
        <taxon>Actinomycetes</taxon>
        <taxon>Micromonosporales</taxon>
        <taxon>Micromonosporaceae</taxon>
        <taxon>Paractinoplanes</taxon>
    </lineage>
</organism>
<sequence length="218" mass="22692">MTATPTVVGISPVGRVLPSAVVVSTSPGDVARYAAGRLYLGCSIVVSIAPEVGDDARVARNKLDEAAMRLLGVQSVRLPAGPALGHDAIDGPVQQRLRERLAAIFEGIAEIWLPAGSGGSPFEAAVRELCATEATAAGSRLVLFAPAALGAAEVEGLVAPLKRIIGRYTLELRAVRLDDQAAAAKRVIIDRYGRGHPDSPAGPLDVEHSWHILTAENG</sequence>